<dbReference type="Gene3D" id="1.10.10.10">
    <property type="entry name" value="Winged helix-like DNA-binding domain superfamily/Winged helix DNA-binding domain"/>
    <property type="match status" value="1"/>
</dbReference>
<dbReference type="SMART" id="SM00866">
    <property type="entry name" value="UTRA"/>
    <property type="match status" value="1"/>
</dbReference>
<dbReference type="PROSITE" id="PS50949">
    <property type="entry name" value="HTH_GNTR"/>
    <property type="match status" value="1"/>
</dbReference>
<gene>
    <name evidence="6" type="ORF">SAMN02745947_03150</name>
</gene>
<dbReference type="InterPro" id="IPR050679">
    <property type="entry name" value="Bact_HTH_transcr_reg"/>
</dbReference>
<protein>
    <submittedName>
        <fullName evidence="6">Transcriptional regulator, GntR family</fullName>
    </submittedName>
</protein>
<evidence type="ECO:0000256" key="3">
    <source>
        <dbReference type="ARBA" id="ARBA00023163"/>
    </source>
</evidence>
<feature type="domain" description="HTH gntR-type" evidence="5">
    <location>
        <begin position="25"/>
        <end position="92"/>
    </location>
</feature>
<keyword evidence="1" id="KW-0805">Transcription regulation</keyword>
<dbReference type="InterPro" id="IPR036388">
    <property type="entry name" value="WH-like_DNA-bd_sf"/>
</dbReference>
<dbReference type="CDD" id="cd07377">
    <property type="entry name" value="WHTH_GntR"/>
    <property type="match status" value="1"/>
</dbReference>
<name>A0ABY1MCK7_RHORH</name>
<keyword evidence="2" id="KW-0238">DNA-binding</keyword>
<evidence type="ECO:0000313" key="6">
    <source>
        <dbReference type="EMBL" id="SMG45127.1"/>
    </source>
</evidence>
<evidence type="ECO:0000256" key="1">
    <source>
        <dbReference type="ARBA" id="ARBA00023015"/>
    </source>
</evidence>
<evidence type="ECO:0000313" key="7">
    <source>
        <dbReference type="Proteomes" id="UP000193566"/>
    </source>
</evidence>
<dbReference type="PANTHER" id="PTHR44846:SF1">
    <property type="entry name" value="MANNOSYL-D-GLYCERATE TRANSPORT_METABOLISM SYSTEM REPRESSOR MNGR-RELATED"/>
    <property type="match status" value="1"/>
</dbReference>
<dbReference type="InterPro" id="IPR000524">
    <property type="entry name" value="Tscrpt_reg_HTH_GntR"/>
</dbReference>
<organism evidence="6 7">
    <name type="scientific">Rhodococcus rhodochrous J3</name>
    <dbReference type="NCBI Taxonomy" id="903528"/>
    <lineage>
        <taxon>Bacteria</taxon>
        <taxon>Bacillati</taxon>
        <taxon>Actinomycetota</taxon>
        <taxon>Actinomycetes</taxon>
        <taxon>Mycobacteriales</taxon>
        <taxon>Nocardiaceae</taxon>
        <taxon>Rhodococcus</taxon>
    </lineage>
</organism>
<dbReference type="SUPFAM" id="SSF46785">
    <property type="entry name" value="Winged helix' DNA-binding domain"/>
    <property type="match status" value="1"/>
</dbReference>
<proteinExistence type="predicted"/>
<evidence type="ECO:0000256" key="4">
    <source>
        <dbReference type="SAM" id="MobiDB-lite"/>
    </source>
</evidence>
<dbReference type="Gene3D" id="3.40.1410.10">
    <property type="entry name" value="Chorismate lyase-like"/>
    <property type="match status" value="1"/>
</dbReference>
<dbReference type="PANTHER" id="PTHR44846">
    <property type="entry name" value="MANNOSYL-D-GLYCERATE TRANSPORT/METABOLISM SYSTEM REPRESSOR MNGR-RELATED"/>
    <property type="match status" value="1"/>
</dbReference>
<evidence type="ECO:0000259" key="5">
    <source>
        <dbReference type="PROSITE" id="PS50949"/>
    </source>
</evidence>
<dbReference type="Pfam" id="PF07702">
    <property type="entry name" value="UTRA"/>
    <property type="match status" value="1"/>
</dbReference>
<dbReference type="Pfam" id="PF00392">
    <property type="entry name" value="GntR"/>
    <property type="match status" value="1"/>
</dbReference>
<evidence type="ECO:0000256" key="2">
    <source>
        <dbReference type="ARBA" id="ARBA00023125"/>
    </source>
</evidence>
<dbReference type="Proteomes" id="UP000193566">
    <property type="component" value="Unassembled WGS sequence"/>
</dbReference>
<dbReference type="InterPro" id="IPR011663">
    <property type="entry name" value="UTRA"/>
</dbReference>
<sequence>MRENVIMRERATHPRAVGGSAGNRNTLSRRVHDMLLASVHHGIYAEDQVLVEDQLIAHLDASRTAVREALRKLADEGVVERHPRSGTIVVNTGVRIALEDIRLADGPPDEMDIVITEQRTVPSTSLLRTRLSTSDRRLRMVENTFALKGAVIGIRTAYFRCSFEAVSYDGRAAMSEVAARFFGRTVSRIDTSIGATTADARTARILGIAEGSAVVVRNQTFYDSHERPIQIAFDHYRADRVTFVHGRPSTAAVASPHLHATTGGRRTDRHGAEPVKGE</sequence>
<dbReference type="SMART" id="SM00345">
    <property type="entry name" value="HTH_GNTR"/>
    <property type="match status" value="1"/>
</dbReference>
<dbReference type="InterPro" id="IPR028978">
    <property type="entry name" value="Chorismate_lyase_/UTRA_dom_sf"/>
</dbReference>
<reference evidence="6 7" key="1">
    <citation type="submission" date="2017-04" db="EMBL/GenBank/DDBJ databases">
        <authorList>
            <person name="Varghese N."/>
            <person name="Submissions S."/>
        </authorList>
    </citation>
    <scope>NUCLEOTIDE SEQUENCE [LARGE SCALE GENOMIC DNA]</scope>
    <source>
        <strain evidence="6 7">J3</strain>
    </source>
</reference>
<dbReference type="InterPro" id="IPR036390">
    <property type="entry name" value="WH_DNA-bd_sf"/>
</dbReference>
<accession>A0ABY1MCK7</accession>
<feature type="region of interest" description="Disordered" evidence="4">
    <location>
        <begin position="252"/>
        <end position="278"/>
    </location>
</feature>
<keyword evidence="7" id="KW-1185">Reference proteome</keyword>
<dbReference type="EMBL" id="FXAV01000008">
    <property type="protein sequence ID" value="SMG45127.1"/>
    <property type="molecule type" value="Genomic_DNA"/>
</dbReference>
<keyword evidence="3" id="KW-0804">Transcription</keyword>
<dbReference type="SUPFAM" id="SSF64288">
    <property type="entry name" value="Chorismate lyase-like"/>
    <property type="match status" value="1"/>
</dbReference>
<comment type="caution">
    <text evidence="6">The sequence shown here is derived from an EMBL/GenBank/DDBJ whole genome shotgun (WGS) entry which is preliminary data.</text>
</comment>
<feature type="compositionally biased region" description="Basic and acidic residues" evidence="4">
    <location>
        <begin position="265"/>
        <end position="278"/>
    </location>
</feature>